<dbReference type="EnsemblMetazoa" id="HelroT75660">
    <property type="protein sequence ID" value="HelroP75660"/>
    <property type="gene ID" value="HelroG75660"/>
</dbReference>
<dbReference type="RefSeq" id="XP_009013927.1">
    <property type="nucleotide sequence ID" value="XM_009015679.1"/>
</dbReference>
<dbReference type="CDD" id="cd06223">
    <property type="entry name" value="PRTases_typeI"/>
    <property type="match status" value="1"/>
</dbReference>
<evidence type="ECO:0000313" key="2">
    <source>
        <dbReference type="EMBL" id="ESO08138.1"/>
    </source>
</evidence>
<dbReference type="Pfam" id="PF00156">
    <property type="entry name" value="Pribosyltran"/>
    <property type="match status" value="1"/>
</dbReference>
<dbReference type="Gene3D" id="3.40.50.2020">
    <property type="match status" value="1"/>
</dbReference>
<reference evidence="2 4" key="2">
    <citation type="journal article" date="2013" name="Nature">
        <title>Insights into bilaterian evolution from three spiralian genomes.</title>
        <authorList>
            <person name="Simakov O."/>
            <person name="Marletaz F."/>
            <person name="Cho S.J."/>
            <person name="Edsinger-Gonzales E."/>
            <person name="Havlak P."/>
            <person name="Hellsten U."/>
            <person name="Kuo D.H."/>
            <person name="Larsson T."/>
            <person name="Lv J."/>
            <person name="Arendt D."/>
            <person name="Savage R."/>
            <person name="Osoegawa K."/>
            <person name="de Jong P."/>
            <person name="Grimwood J."/>
            <person name="Chapman J.A."/>
            <person name="Shapiro H."/>
            <person name="Aerts A."/>
            <person name="Otillar R.P."/>
            <person name="Terry A.Y."/>
            <person name="Boore J.L."/>
            <person name="Grigoriev I.V."/>
            <person name="Lindberg D.R."/>
            <person name="Seaver E.C."/>
            <person name="Weisblat D.A."/>
            <person name="Putnam N.H."/>
            <person name="Rokhsar D.S."/>
        </authorList>
    </citation>
    <scope>NUCLEOTIDE SEQUENCE</scope>
</reference>
<sequence length="220" mass="25622">IKDLDKEYKPELFSIPKQYERYVESVIVPYGLIKDRVERLAEDIIKIYKDKDELVCVCILKGAFRFYCDLVHNLRQAIRHSSKELAIIFEFLQLSSYENVNSTGKLNFVTMKTIFNNFRGRNVLIIEDIIDTGFTMKELLNSLKEYNCKSVNTVSLKLKIIPMCIDEFCLIVHTPIVAGFVIPDRFIIGYGADYNDYFRDLDHICIINELGKEELKKVKA</sequence>
<evidence type="ECO:0000313" key="4">
    <source>
        <dbReference type="Proteomes" id="UP000015101"/>
    </source>
</evidence>
<dbReference type="eggNOG" id="KOG3367">
    <property type="taxonomic scope" value="Eukaryota"/>
</dbReference>
<proteinExistence type="predicted"/>
<feature type="domain" description="Phosphoribosyltransferase" evidence="1">
    <location>
        <begin position="33"/>
        <end position="156"/>
    </location>
</feature>
<accession>T1G285</accession>
<dbReference type="HOGENOM" id="CLU_073615_3_0_1"/>
<dbReference type="Proteomes" id="UP000015101">
    <property type="component" value="Unassembled WGS sequence"/>
</dbReference>
<dbReference type="OrthoDB" id="9449045at2759"/>
<dbReference type="GO" id="GO:0005829">
    <property type="term" value="C:cytosol"/>
    <property type="evidence" value="ECO:0000318"/>
    <property type="project" value="GO_Central"/>
</dbReference>
<dbReference type="EMBL" id="KB096134">
    <property type="protein sequence ID" value="ESO08138.1"/>
    <property type="molecule type" value="Genomic_DNA"/>
</dbReference>
<dbReference type="InParanoid" id="T1G285"/>
<dbReference type="GeneID" id="20215183"/>
<gene>
    <name evidence="3" type="primary">20215183</name>
    <name evidence="2" type="ORF">HELRODRAFT_75660</name>
</gene>
<reference evidence="3" key="3">
    <citation type="submission" date="2015-06" db="UniProtKB">
        <authorList>
            <consortium name="EnsemblMetazoa"/>
        </authorList>
    </citation>
    <scope>IDENTIFICATION</scope>
</reference>
<dbReference type="AlphaFoldDB" id="T1G285"/>
<organism evidence="3 4">
    <name type="scientific">Helobdella robusta</name>
    <name type="common">Californian leech</name>
    <dbReference type="NCBI Taxonomy" id="6412"/>
    <lineage>
        <taxon>Eukaryota</taxon>
        <taxon>Metazoa</taxon>
        <taxon>Spiralia</taxon>
        <taxon>Lophotrochozoa</taxon>
        <taxon>Annelida</taxon>
        <taxon>Clitellata</taxon>
        <taxon>Hirudinea</taxon>
        <taxon>Rhynchobdellida</taxon>
        <taxon>Glossiphoniidae</taxon>
        <taxon>Helobdella</taxon>
    </lineage>
</organism>
<dbReference type="OMA" id="MQWRVAP"/>
<dbReference type="GO" id="GO:0004422">
    <property type="term" value="F:hypoxanthine phosphoribosyltransferase activity"/>
    <property type="evidence" value="ECO:0000318"/>
    <property type="project" value="GO_Central"/>
</dbReference>
<dbReference type="PANTHER" id="PTHR43340">
    <property type="entry name" value="HYPOXANTHINE-GUANINE PHOSPHORIBOSYLTRANSFERASE"/>
    <property type="match status" value="1"/>
</dbReference>
<name>T1G285_HELRO</name>
<dbReference type="CTD" id="20215183"/>
<evidence type="ECO:0000259" key="1">
    <source>
        <dbReference type="Pfam" id="PF00156"/>
    </source>
</evidence>
<dbReference type="GO" id="GO:0000287">
    <property type="term" value="F:magnesium ion binding"/>
    <property type="evidence" value="ECO:0000318"/>
    <property type="project" value="GO_Central"/>
</dbReference>
<reference evidence="4" key="1">
    <citation type="submission" date="2012-12" db="EMBL/GenBank/DDBJ databases">
        <authorList>
            <person name="Hellsten U."/>
            <person name="Grimwood J."/>
            <person name="Chapman J.A."/>
            <person name="Shapiro H."/>
            <person name="Aerts A."/>
            <person name="Otillar R.P."/>
            <person name="Terry A.Y."/>
            <person name="Boore J.L."/>
            <person name="Simakov O."/>
            <person name="Marletaz F."/>
            <person name="Cho S.-J."/>
            <person name="Edsinger-Gonzales E."/>
            <person name="Havlak P."/>
            <person name="Kuo D.-H."/>
            <person name="Larsson T."/>
            <person name="Lv J."/>
            <person name="Arendt D."/>
            <person name="Savage R."/>
            <person name="Osoegawa K."/>
            <person name="de Jong P."/>
            <person name="Lindberg D.R."/>
            <person name="Seaver E.C."/>
            <person name="Weisblat D.A."/>
            <person name="Putnam N.H."/>
            <person name="Grigoriev I.V."/>
            <person name="Rokhsar D.S."/>
        </authorList>
    </citation>
    <scope>NUCLEOTIDE SEQUENCE</scope>
</reference>
<dbReference type="PANTHER" id="PTHR43340:SF1">
    <property type="entry name" value="HYPOXANTHINE PHOSPHORIBOSYLTRANSFERASE"/>
    <property type="match status" value="1"/>
</dbReference>
<dbReference type="InterPro" id="IPR050408">
    <property type="entry name" value="HGPRT"/>
</dbReference>
<dbReference type="GO" id="GO:0046100">
    <property type="term" value="P:hypoxanthine metabolic process"/>
    <property type="evidence" value="ECO:0000318"/>
    <property type="project" value="GO_Central"/>
</dbReference>
<keyword evidence="4" id="KW-1185">Reference proteome</keyword>
<dbReference type="EMBL" id="AMQM01003418">
    <property type="status" value="NOT_ANNOTATED_CDS"/>
    <property type="molecule type" value="Genomic_DNA"/>
</dbReference>
<dbReference type="FunFam" id="3.40.50.2020:FF:000053">
    <property type="entry name" value="Hypoxanthine phosphoribosyltransferase"/>
    <property type="match status" value="1"/>
</dbReference>
<dbReference type="InterPro" id="IPR000836">
    <property type="entry name" value="PRTase_dom"/>
</dbReference>
<dbReference type="STRING" id="6412.T1G285"/>
<dbReference type="SUPFAM" id="SSF53271">
    <property type="entry name" value="PRTase-like"/>
    <property type="match status" value="1"/>
</dbReference>
<dbReference type="InterPro" id="IPR029057">
    <property type="entry name" value="PRTase-like"/>
</dbReference>
<dbReference type="GO" id="GO:0032264">
    <property type="term" value="P:IMP salvage"/>
    <property type="evidence" value="ECO:0000318"/>
    <property type="project" value="GO_Central"/>
</dbReference>
<dbReference type="KEGG" id="hro:HELRODRAFT_75660"/>
<evidence type="ECO:0000313" key="3">
    <source>
        <dbReference type="EnsemblMetazoa" id="HelroP75660"/>
    </source>
</evidence>
<dbReference type="GO" id="GO:0006178">
    <property type="term" value="P:guanine salvage"/>
    <property type="evidence" value="ECO:0000318"/>
    <property type="project" value="GO_Central"/>
</dbReference>
<dbReference type="GO" id="GO:0032263">
    <property type="term" value="P:GMP salvage"/>
    <property type="evidence" value="ECO:0000318"/>
    <property type="project" value="GO_Central"/>
</dbReference>
<protein>
    <recommendedName>
        <fullName evidence="1">Phosphoribosyltransferase domain-containing protein</fullName>
    </recommendedName>
</protein>